<comment type="similarity">
    <text evidence="1">Belongs to the short-chain dehydrogenases/reductases (SDR) family.</text>
</comment>
<name>A0AA37LZY9_9PEZI</name>
<dbReference type="InterPro" id="IPR036291">
    <property type="entry name" value="NAD(P)-bd_dom_sf"/>
</dbReference>
<dbReference type="PANTHER" id="PTHR43544:SF26">
    <property type="entry name" value="SHORT CHAIN DEHYDROGENASE_REDUCTASE FAMILY OXIDOREDUCTASE (JCVI)"/>
    <property type="match status" value="1"/>
</dbReference>
<gene>
    <name evidence="2" type="ORF">ColLi_12746</name>
</gene>
<dbReference type="Gene3D" id="3.40.50.720">
    <property type="entry name" value="NAD(P)-binding Rossmann-like Domain"/>
    <property type="match status" value="1"/>
</dbReference>
<evidence type="ECO:0000313" key="3">
    <source>
        <dbReference type="Proteomes" id="UP001055172"/>
    </source>
</evidence>
<organism evidence="2 3">
    <name type="scientific">Colletotrichum liriopes</name>
    <dbReference type="NCBI Taxonomy" id="708192"/>
    <lineage>
        <taxon>Eukaryota</taxon>
        <taxon>Fungi</taxon>
        <taxon>Dikarya</taxon>
        <taxon>Ascomycota</taxon>
        <taxon>Pezizomycotina</taxon>
        <taxon>Sordariomycetes</taxon>
        <taxon>Hypocreomycetidae</taxon>
        <taxon>Glomerellales</taxon>
        <taxon>Glomerellaceae</taxon>
        <taxon>Colletotrichum</taxon>
        <taxon>Colletotrichum spaethianum species complex</taxon>
    </lineage>
</organism>
<comment type="caution">
    <text evidence="2">The sequence shown here is derived from an EMBL/GenBank/DDBJ whole genome shotgun (WGS) entry which is preliminary data.</text>
</comment>
<dbReference type="CDD" id="cd05325">
    <property type="entry name" value="carb_red_sniffer_like_SDR_c"/>
    <property type="match status" value="1"/>
</dbReference>
<reference evidence="2 3" key="1">
    <citation type="submission" date="2021-07" db="EMBL/GenBank/DDBJ databases">
        <title>Genome data of Colletotrichum spaethianum.</title>
        <authorList>
            <person name="Utami Y.D."/>
            <person name="Hiruma K."/>
        </authorList>
    </citation>
    <scope>NUCLEOTIDE SEQUENCE [LARGE SCALE GENOMIC DNA]</scope>
    <source>
        <strain evidence="2 3">MAFF 242679</strain>
    </source>
</reference>
<proteinExistence type="inferred from homology"/>
<dbReference type="Pfam" id="PF00106">
    <property type="entry name" value="adh_short"/>
    <property type="match status" value="1"/>
</dbReference>
<dbReference type="InterPro" id="IPR002347">
    <property type="entry name" value="SDR_fam"/>
</dbReference>
<protein>
    <submittedName>
        <fullName evidence="2">Norsolorinic acid ketoreductase nor1</fullName>
    </submittedName>
</protein>
<evidence type="ECO:0000313" key="2">
    <source>
        <dbReference type="EMBL" id="GJC89908.1"/>
    </source>
</evidence>
<dbReference type="InterPro" id="IPR051468">
    <property type="entry name" value="Fungal_SecMetab_SDRs"/>
</dbReference>
<dbReference type="PANTHER" id="PTHR43544">
    <property type="entry name" value="SHORT-CHAIN DEHYDROGENASE/REDUCTASE"/>
    <property type="match status" value="1"/>
</dbReference>
<accession>A0AA37LZY9</accession>
<dbReference type="GO" id="GO:0016491">
    <property type="term" value="F:oxidoreductase activity"/>
    <property type="evidence" value="ECO:0007669"/>
    <property type="project" value="TreeGrafter"/>
</dbReference>
<dbReference type="Proteomes" id="UP001055172">
    <property type="component" value="Unassembled WGS sequence"/>
</dbReference>
<dbReference type="EMBL" id="BPPX01000046">
    <property type="protein sequence ID" value="GJC89908.1"/>
    <property type="molecule type" value="Genomic_DNA"/>
</dbReference>
<keyword evidence="3" id="KW-1185">Reference proteome</keyword>
<dbReference type="PRINTS" id="PR00081">
    <property type="entry name" value="GDHRDH"/>
</dbReference>
<dbReference type="GO" id="GO:0005737">
    <property type="term" value="C:cytoplasm"/>
    <property type="evidence" value="ECO:0007669"/>
    <property type="project" value="TreeGrafter"/>
</dbReference>
<dbReference type="AlphaFoldDB" id="A0AA37LZY9"/>
<sequence length="258" mass="27130">MANIVYVLTGGNRGIGLGIVKKLLARPATTVVASVRNEAAAATLTTDAASIDNGDGSNLHIMILDFSVAVAPLAIRKAFTAATAGTIDRVDVLIANASMVSPLTPSITTTAEDLRTSFEVNTISPLLTFQGLWPFMDKPRSAGESPPKFIAITSCVGSIECLEPVPGGAYGPSKAALNWITKSLHLQHKDSGLVSVAIHPGWVQTDAGRFSAKSWGYEPGPPDTIEDSVDGILKVIDKATRETASGKFLTQTGQLFPW</sequence>
<evidence type="ECO:0000256" key="1">
    <source>
        <dbReference type="ARBA" id="ARBA00006484"/>
    </source>
</evidence>
<dbReference type="SUPFAM" id="SSF51735">
    <property type="entry name" value="NAD(P)-binding Rossmann-fold domains"/>
    <property type="match status" value="1"/>
</dbReference>